<feature type="transmembrane region" description="Helical" evidence="1">
    <location>
        <begin position="6"/>
        <end position="31"/>
    </location>
</feature>
<protein>
    <submittedName>
        <fullName evidence="2">Uncharacterized protein</fullName>
    </submittedName>
</protein>
<reference evidence="2 3" key="1">
    <citation type="submission" date="2020-02" db="EMBL/GenBank/DDBJ databases">
        <title>Draft genome sequence of Haematococcus lacustris strain NIES-144.</title>
        <authorList>
            <person name="Morimoto D."/>
            <person name="Nakagawa S."/>
            <person name="Yoshida T."/>
            <person name="Sawayama S."/>
        </authorList>
    </citation>
    <scope>NUCLEOTIDE SEQUENCE [LARGE SCALE GENOMIC DNA]</scope>
    <source>
        <strain evidence="2 3">NIES-144</strain>
    </source>
</reference>
<gene>
    <name evidence="2" type="ORF">HaLaN_29929</name>
</gene>
<evidence type="ECO:0000313" key="3">
    <source>
        <dbReference type="Proteomes" id="UP000485058"/>
    </source>
</evidence>
<organism evidence="2 3">
    <name type="scientific">Haematococcus lacustris</name>
    <name type="common">Green alga</name>
    <name type="synonym">Haematococcus pluvialis</name>
    <dbReference type="NCBI Taxonomy" id="44745"/>
    <lineage>
        <taxon>Eukaryota</taxon>
        <taxon>Viridiplantae</taxon>
        <taxon>Chlorophyta</taxon>
        <taxon>core chlorophytes</taxon>
        <taxon>Chlorophyceae</taxon>
        <taxon>CS clade</taxon>
        <taxon>Chlamydomonadales</taxon>
        <taxon>Haematococcaceae</taxon>
        <taxon>Haematococcus</taxon>
    </lineage>
</organism>
<dbReference type="Proteomes" id="UP000485058">
    <property type="component" value="Unassembled WGS sequence"/>
</dbReference>
<evidence type="ECO:0000313" key="2">
    <source>
        <dbReference type="EMBL" id="GFH30988.1"/>
    </source>
</evidence>
<proteinExistence type="predicted"/>
<keyword evidence="1" id="KW-1133">Transmembrane helix</keyword>
<evidence type="ECO:0000256" key="1">
    <source>
        <dbReference type="SAM" id="Phobius"/>
    </source>
</evidence>
<accession>A0A6A0AEC3</accession>
<dbReference type="AlphaFoldDB" id="A0A6A0AEC3"/>
<feature type="non-terminal residue" evidence="2">
    <location>
        <position position="94"/>
    </location>
</feature>
<sequence length="94" mass="9511">ERGSAVLQLLTALGGAVALVGVGSGVGFIAARLGEGGRLTKGPRGLGLRIQDNIQLGPFKVEACAAKMTSDAAQGGRDEAWGGRAFVQCAWCPT</sequence>
<keyword evidence="3" id="KW-1185">Reference proteome</keyword>
<comment type="caution">
    <text evidence="2">The sequence shown here is derived from an EMBL/GenBank/DDBJ whole genome shotgun (WGS) entry which is preliminary data.</text>
</comment>
<keyword evidence="1" id="KW-0812">Transmembrane</keyword>
<feature type="non-terminal residue" evidence="2">
    <location>
        <position position="1"/>
    </location>
</feature>
<dbReference type="EMBL" id="BLLF01005272">
    <property type="protein sequence ID" value="GFH30988.1"/>
    <property type="molecule type" value="Genomic_DNA"/>
</dbReference>
<keyword evidence="1" id="KW-0472">Membrane</keyword>
<name>A0A6A0AEC3_HAELA</name>